<keyword evidence="6" id="KW-1185">Reference proteome</keyword>
<dbReference type="InterPro" id="IPR000485">
    <property type="entry name" value="AsnC-type_HTH_dom"/>
</dbReference>
<evidence type="ECO:0000256" key="3">
    <source>
        <dbReference type="ARBA" id="ARBA00023163"/>
    </source>
</evidence>
<dbReference type="InterPro" id="IPR019888">
    <property type="entry name" value="Tscrpt_reg_AsnC-like"/>
</dbReference>
<name>Q2RV72_RHORT</name>
<dbReference type="InterPro" id="IPR011008">
    <property type="entry name" value="Dimeric_a/b-barrel"/>
</dbReference>
<dbReference type="InterPro" id="IPR036388">
    <property type="entry name" value="WH-like_DNA-bd_sf"/>
</dbReference>
<dbReference type="KEGG" id="rru:Rru_A1172"/>
<evidence type="ECO:0000256" key="1">
    <source>
        <dbReference type="ARBA" id="ARBA00023015"/>
    </source>
</evidence>
<dbReference type="Gene3D" id="3.30.70.920">
    <property type="match status" value="1"/>
</dbReference>
<evidence type="ECO:0000313" key="6">
    <source>
        <dbReference type="Proteomes" id="UP000001929"/>
    </source>
</evidence>
<dbReference type="eggNOG" id="COG1522">
    <property type="taxonomic scope" value="Bacteria"/>
</dbReference>
<dbReference type="GO" id="GO:0005829">
    <property type="term" value="C:cytosol"/>
    <property type="evidence" value="ECO:0007669"/>
    <property type="project" value="TreeGrafter"/>
</dbReference>
<dbReference type="InterPro" id="IPR036390">
    <property type="entry name" value="WH_DNA-bd_sf"/>
</dbReference>
<dbReference type="AlphaFoldDB" id="Q2RV72"/>
<organism evidence="5 6">
    <name type="scientific">Rhodospirillum rubrum (strain ATCC 11170 / ATH 1.1.1 / DSM 467 / LMG 4362 / NCIMB 8255 / S1)</name>
    <dbReference type="NCBI Taxonomy" id="269796"/>
    <lineage>
        <taxon>Bacteria</taxon>
        <taxon>Pseudomonadati</taxon>
        <taxon>Pseudomonadota</taxon>
        <taxon>Alphaproteobacteria</taxon>
        <taxon>Rhodospirillales</taxon>
        <taxon>Rhodospirillaceae</taxon>
        <taxon>Rhodospirillum</taxon>
    </lineage>
</organism>
<keyword evidence="1" id="KW-0805">Transcription regulation</keyword>
<dbReference type="PRINTS" id="PR00033">
    <property type="entry name" value="HTHASNC"/>
</dbReference>
<dbReference type="PANTHER" id="PTHR30154:SF53">
    <property type="entry name" value="HTH-TYPE TRANSCRIPTIONAL REGULATOR LRPC"/>
    <property type="match status" value="1"/>
</dbReference>
<dbReference type="Proteomes" id="UP000001929">
    <property type="component" value="Chromosome"/>
</dbReference>
<dbReference type="EnsemblBacteria" id="ABC21973">
    <property type="protein sequence ID" value="ABC21973"/>
    <property type="gene ID" value="Rru_A1172"/>
</dbReference>
<dbReference type="STRING" id="269796.Rru_A1172"/>
<dbReference type="InterPro" id="IPR019887">
    <property type="entry name" value="Tscrpt_reg_AsnC/Lrp_C"/>
</dbReference>
<keyword evidence="3" id="KW-0804">Transcription</keyword>
<evidence type="ECO:0000259" key="4">
    <source>
        <dbReference type="PROSITE" id="PS50956"/>
    </source>
</evidence>
<reference evidence="5 6" key="1">
    <citation type="journal article" date="2011" name="Stand. Genomic Sci.">
        <title>Complete genome sequence of Rhodospirillum rubrum type strain (S1).</title>
        <authorList>
            <person name="Munk A.C."/>
            <person name="Copeland A."/>
            <person name="Lucas S."/>
            <person name="Lapidus A."/>
            <person name="Del Rio T.G."/>
            <person name="Barry K."/>
            <person name="Detter J.C."/>
            <person name="Hammon N."/>
            <person name="Israni S."/>
            <person name="Pitluck S."/>
            <person name="Brettin T."/>
            <person name="Bruce D."/>
            <person name="Han C."/>
            <person name="Tapia R."/>
            <person name="Gilna P."/>
            <person name="Schmutz J."/>
            <person name="Larimer F."/>
            <person name="Land M."/>
            <person name="Kyrpides N.C."/>
            <person name="Mavromatis K."/>
            <person name="Richardson P."/>
            <person name="Rohde M."/>
            <person name="Goker M."/>
            <person name="Klenk H.P."/>
            <person name="Zhang Y."/>
            <person name="Roberts G.P."/>
            <person name="Reslewic S."/>
            <person name="Schwartz D.C."/>
        </authorList>
    </citation>
    <scope>NUCLEOTIDE SEQUENCE [LARGE SCALE GENOMIC DNA]</scope>
    <source>
        <strain evidence="6">ATCC 11170 / ATH 1.1.1 / DSM 467 / LMG 4362 / NCIMB 8255 / S1</strain>
    </source>
</reference>
<proteinExistence type="predicted"/>
<dbReference type="SUPFAM" id="SSF46785">
    <property type="entry name" value="Winged helix' DNA-binding domain"/>
    <property type="match status" value="1"/>
</dbReference>
<dbReference type="SMART" id="SM00344">
    <property type="entry name" value="HTH_ASNC"/>
    <property type="match status" value="1"/>
</dbReference>
<dbReference type="HOGENOM" id="CLU_091233_5_3_5"/>
<dbReference type="GO" id="GO:0043565">
    <property type="term" value="F:sequence-specific DNA binding"/>
    <property type="evidence" value="ECO:0007669"/>
    <property type="project" value="InterPro"/>
</dbReference>
<dbReference type="Pfam" id="PF13404">
    <property type="entry name" value="HTH_AsnC-type"/>
    <property type="match status" value="1"/>
</dbReference>
<dbReference type="PANTHER" id="PTHR30154">
    <property type="entry name" value="LEUCINE-RESPONSIVE REGULATORY PROTEIN"/>
    <property type="match status" value="1"/>
</dbReference>
<evidence type="ECO:0000313" key="5">
    <source>
        <dbReference type="EMBL" id="ABC21973.1"/>
    </source>
</evidence>
<evidence type="ECO:0000256" key="2">
    <source>
        <dbReference type="ARBA" id="ARBA00023125"/>
    </source>
</evidence>
<dbReference type="PROSITE" id="PS50956">
    <property type="entry name" value="HTH_ASNC_2"/>
    <property type="match status" value="1"/>
</dbReference>
<dbReference type="Gene3D" id="1.10.10.10">
    <property type="entry name" value="Winged helix-like DNA-binding domain superfamily/Winged helix DNA-binding domain"/>
    <property type="match status" value="1"/>
</dbReference>
<accession>Q2RV72</accession>
<dbReference type="GO" id="GO:0043200">
    <property type="term" value="P:response to amino acid"/>
    <property type="evidence" value="ECO:0007669"/>
    <property type="project" value="TreeGrafter"/>
</dbReference>
<dbReference type="SUPFAM" id="SSF54909">
    <property type="entry name" value="Dimeric alpha+beta barrel"/>
    <property type="match status" value="1"/>
</dbReference>
<dbReference type="EMBL" id="CP000230">
    <property type="protein sequence ID" value="ABC21973.1"/>
    <property type="molecule type" value="Genomic_DNA"/>
</dbReference>
<gene>
    <name evidence="5" type="ordered locus">Rru_A1172</name>
</gene>
<protein>
    <submittedName>
        <fullName evidence="5">Transcriptional regulator, AsnC family</fullName>
    </submittedName>
</protein>
<dbReference type="PhylomeDB" id="Q2RV72"/>
<dbReference type="Pfam" id="PF01037">
    <property type="entry name" value="AsnC_trans_reg"/>
    <property type="match status" value="1"/>
</dbReference>
<feature type="domain" description="HTH asnC-type" evidence="4">
    <location>
        <begin position="7"/>
        <end position="59"/>
    </location>
</feature>
<dbReference type="RefSeq" id="WP_011388927.1">
    <property type="nucleotide sequence ID" value="NC_007643.1"/>
</dbReference>
<dbReference type="PATRIC" id="fig|269796.9.peg.1235"/>
<keyword evidence="2" id="KW-0238">DNA-binding</keyword>
<sequence>MSGGYRDDIDRKLMALLRANARESTAELGRRLGLARSSVHERIARLEREGVIAGYSVVVGGPPSDDRVQALVQLSVEQKRGRAVVDRLADFPEIVACLAVNGDYDLVVMAETPRLEDLDALLDDLAGLPGVTRTKSSVVLARKFDRRRPQTT</sequence>